<name>A0ABM8A7R8_STRNI</name>
<reference evidence="1" key="1">
    <citation type="submission" date="2022-06" db="EMBL/GenBank/DDBJ databases">
        <title>Complete genome sequence of Streptomyces nigrescens HEK616.</title>
        <authorList>
            <person name="Asamizu S."/>
            <person name="Onaka H."/>
        </authorList>
    </citation>
    <scope>NUCLEOTIDE SEQUENCE</scope>
    <source>
        <strain evidence="1">HEK616</strain>
        <plasmid evidence="1">SNP1</plasmid>
    </source>
</reference>
<keyword evidence="1" id="KW-0614">Plasmid</keyword>
<dbReference type="Proteomes" id="UP001059597">
    <property type="component" value="Plasmid SNP1"/>
</dbReference>
<evidence type="ECO:0008006" key="3">
    <source>
        <dbReference type="Google" id="ProtNLM"/>
    </source>
</evidence>
<gene>
    <name evidence="1" type="ORF">HEK616_81540</name>
</gene>
<accession>A0ABM8A7R8</accession>
<protein>
    <recommendedName>
        <fullName evidence="3">Mersacidin/lichenicidin family type 2 lantibiotic</fullName>
    </recommendedName>
</protein>
<dbReference type="InterPro" id="IPR027635">
    <property type="entry name" value="Lantibiotic2_lead_pep_dom"/>
</dbReference>
<dbReference type="NCBIfam" id="TIGR03898">
    <property type="entry name" value="lanti_MRSA_kill"/>
    <property type="match status" value="1"/>
</dbReference>
<sequence>MSISMDTDTIIRAWTDQSFHDSLSEEEIRAIPANPAGEFQEILAFNGTHAIEASTVSIVCITSCMFTFGYTSDNCCAG</sequence>
<proteinExistence type="predicted"/>
<keyword evidence="2" id="KW-1185">Reference proteome</keyword>
<geneLocation type="plasmid" evidence="1 2">
    <name>SNP1</name>
</geneLocation>
<evidence type="ECO:0000313" key="1">
    <source>
        <dbReference type="EMBL" id="BDM74667.1"/>
    </source>
</evidence>
<organism evidence="1 2">
    <name type="scientific">Streptomyces nigrescens</name>
    <dbReference type="NCBI Taxonomy" id="1920"/>
    <lineage>
        <taxon>Bacteria</taxon>
        <taxon>Bacillati</taxon>
        <taxon>Actinomycetota</taxon>
        <taxon>Actinomycetes</taxon>
        <taxon>Kitasatosporales</taxon>
        <taxon>Streptomycetaceae</taxon>
        <taxon>Streptomyces</taxon>
    </lineage>
</organism>
<evidence type="ECO:0000313" key="2">
    <source>
        <dbReference type="Proteomes" id="UP001059597"/>
    </source>
</evidence>
<dbReference type="EMBL" id="AP026074">
    <property type="protein sequence ID" value="BDM74667.1"/>
    <property type="molecule type" value="Genomic_DNA"/>
</dbReference>